<protein>
    <submittedName>
        <fullName evidence="3">Uncharacterized protein</fullName>
    </submittedName>
</protein>
<keyword evidence="2" id="KW-0472">Membrane</keyword>
<dbReference type="AlphaFoldDB" id="A0AAC8TEU8"/>
<dbReference type="KEGG" id="age:AA314_04958"/>
<evidence type="ECO:0000313" key="3">
    <source>
        <dbReference type="EMBL" id="AKJ03332.1"/>
    </source>
</evidence>
<reference evidence="4 6" key="2">
    <citation type="submission" date="2018-08" db="EMBL/GenBank/DDBJ databases">
        <title>Genomic Encyclopedia of Archaeal and Bacterial Type Strains, Phase II (KMG-II): from individual species to whole genera.</title>
        <authorList>
            <person name="Goeker M."/>
        </authorList>
    </citation>
    <scope>NUCLEOTIDE SEQUENCE [LARGE SCALE GENOMIC DNA]</scope>
    <source>
        <strain evidence="4 6">DSM 2261</strain>
    </source>
</reference>
<proteinExistence type="predicted"/>
<dbReference type="EMBL" id="CP011509">
    <property type="protein sequence ID" value="AKJ03332.1"/>
    <property type="molecule type" value="Genomic_DNA"/>
</dbReference>
<evidence type="ECO:0000256" key="1">
    <source>
        <dbReference type="SAM" id="Coils"/>
    </source>
</evidence>
<keyword evidence="2" id="KW-1133">Transmembrane helix</keyword>
<keyword evidence="1" id="KW-0175">Coiled coil</keyword>
<evidence type="ECO:0000313" key="4">
    <source>
        <dbReference type="EMBL" id="REG22799.1"/>
    </source>
</evidence>
<reference evidence="3 5" key="1">
    <citation type="submission" date="2015-05" db="EMBL/GenBank/DDBJ databases">
        <title>Genome assembly of Archangium gephyra DSM 2261.</title>
        <authorList>
            <person name="Sharma G."/>
            <person name="Subramanian S."/>
        </authorList>
    </citation>
    <scope>NUCLEOTIDE SEQUENCE [LARGE SCALE GENOMIC DNA]</scope>
    <source>
        <strain evidence="3 5">DSM 2261</strain>
    </source>
</reference>
<gene>
    <name evidence="3" type="ORF">AA314_04958</name>
    <name evidence="4" type="ORF">ATI61_1182</name>
</gene>
<organism evidence="3 5">
    <name type="scientific">Archangium gephyra</name>
    <dbReference type="NCBI Taxonomy" id="48"/>
    <lineage>
        <taxon>Bacteria</taxon>
        <taxon>Pseudomonadati</taxon>
        <taxon>Myxococcota</taxon>
        <taxon>Myxococcia</taxon>
        <taxon>Myxococcales</taxon>
        <taxon>Cystobacterineae</taxon>
        <taxon>Archangiaceae</taxon>
        <taxon>Archangium</taxon>
    </lineage>
</organism>
<name>A0AAC8TEU8_9BACT</name>
<dbReference type="Proteomes" id="UP000256345">
    <property type="component" value="Unassembled WGS sequence"/>
</dbReference>
<dbReference type="Proteomes" id="UP000035579">
    <property type="component" value="Chromosome"/>
</dbReference>
<sequence length="361" mass="40427">MNQRIVNKLNTAAVNAYKALGTVLLALILGGLVSYLGVQVFFFVNHSWLSPTVVSPTDPQILQLNAQLAQQAASRDKLLAERRDFESRLEQAERLVGMEKDFQERFRVALGSERTARAKALRRLATLRQEYQEAAREIAESNRAYAGMARTRTEALYNARLVEREEHLTANHQLAQMAQSNLSLAEGSAELQTKLEAVKRELDGFDASLAGKSTGLNAEVLLLEREYTRSVLEVARAESERHHLSESLKSLDEAVGRYDALLASIRSSPWLEAIEQGLTVGFVPYENLENAGPGTPLYRCALKLVWCREVGMVGQVLQGEVTVKHPVRQTMLRGVMVELKLRDERWARDELLLLGRPPLLL</sequence>
<evidence type="ECO:0000256" key="2">
    <source>
        <dbReference type="SAM" id="Phobius"/>
    </source>
</evidence>
<accession>A0AAC8TEU8</accession>
<feature type="transmembrane region" description="Helical" evidence="2">
    <location>
        <begin position="20"/>
        <end position="44"/>
    </location>
</feature>
<evidence type="ECO:0000313" key="6">
    <source>
        <dbReference type="Proteomes" id="UP000256345"/>
    </source>
</evidence>
<dbReference type="RefSeq" id="WP_047857423.1">
    <property type="nucleotide sequence ID" value="NZ_CP011509.1"/>
</dbReference>
<dbReference type="EMBL" id="QUMU01000018">
    <property type="protein sequence ID" value="REG22799.1"/>
    <property type="molecule type" value="Genomic_DNA"/>
</dbReference>
<keyword evidence="2" id="KW-0812">Transmembrane</keyword>
<keyword evidence="6" id="KW-1185">Reference proteome</keyword>
<feature type="coiled-coil region" evidence="1">
    <location>
        <begin position="61"/>
        <end position="144"/>
    </location>
</feature>
<evidence type="ECO:0000313" key="5">
    <source>
        <dbReference type="Proteomes" id="UP000035579"/>
    </source>
</evidence>